<dbReference type="InterPro" id="IPR036249">
    <property type="entry name" value="Thioredoxin-like_sf"/>
</dbReference>
<dbReference type="InterPro" id="IPR012882">
    <property type="entry name" value="Fmp46"/>
</dbReference>
<dbReference type="Proteomes" id="UP000268321">
    <property type="component" value="Unassembled WGS sequence"/>
</dbReference>
<reference evidence="3" key="1">
    <citation type="journal article" date="2018" name="Nat. Microbiol.">
        <title>Leveraging single-cell genomics to expand the fungal tree of life.</title>
        <authorList>
            <person name="Ahrendt S.R."/>
            <person name="Quandt C.A."/>
            <person name="Ciobanu D."/>
            <person name="Clum A."/>
            <person name="Salamov A."/>
            <person name="Andreopoulos B."/>
            <person name="Cheng J.F."/>
            <person name="Woyke T."/>
            <person name="Pelin A."/>
            <person name="Henrissat B."/>
            <person name="Reynolds N.K."/>
            <person name="Benny G.L."/>
            <person name="Smith M.E."/>
            <person name="James T.Y."/>
            <person name="Grigoriev I.V."/>
        </authorList>
    </citation>
    <scope>NUCLEOTIDE SEQUENCE [LARGE SCALE GENOMIC DNA]</scope>
    <source>
        <strain evidence="3">Baker2002</strain>
    </source>
</reference>
<gene>
    <name evidence="2" type="ORF">METBISCDRAFT_19054</name>
    <name evidence="1" type="ORF">METBISCDRAFT_20662</name>
</gene>
<evidence type="ECO:0000313" key="2">
    <source>
        <dbReference type="EMBL" id="RKP29254.1"/>
    </source>
</evidence>
<protein>
    <submittedName>
        <fullName evidence="1">Uncharacterized protein</fullName>
    </submittedName>
</protein>
<name>A0A4P9Z8V2_9ASCO</name>
<dbReference type="Gene3D" id="3.40.30.10">
    <property type="entry name" value="Glutaredoxin"/>
    <property type="match status" value="1"/>
</dbReference>
<dbReference type="AlphaFoldDB" id="A0A4P9Z8V2"/>
<evidence type="ECO:0000313" key="3">
    <source>
        <dbReference type="Proteomes" id="UP000268321"/>
    </source>
</evidence>
<dbReference type="OrthoDB" id="4084730at2759"/>
<dbReference type="Pfam" id="PF07955">
    <property type="entry name" value="DUF1687"/>
    <property type="match status" value="1"/>
</dbReference>
<reference evidence="1" key="2">
    <citation type="submission" date="2018-08" db="EMBL/GenBank/DDBJ databases">
        <title>Leveraging single-cell genomics to expand the Fungal Tree of Life.</title>
        <authorList>
            <consortium name="DOE Joint Genome Institute"/>
            <person name="Ahrendt S.R."/>
            <person name="Quandt C.A."/>
            <person name="Ciobanu D."/>
            <person name="Clum A."/>
            <person name="Salamov A."/>
            <person name="Andreopoulos B."/>
            <person name="Cheng J.-F."/>
            <person name="Woyke T."/>
            <person name="Pelin A."/>
            <person name="Henrissat B."/>
            <person name="Reynolds N."/>
            <person name="Benny G.L."/>
            <person name="Smith M.E."/>
            <person name="James T.Y."/>
            <person name="Grigoriev I.V."/>
        </authorList>
    </citation>
    <scope>NUCLEOTIDE SEQUENCE</scope>
    <source>
        <strain evidence="1">Baker2002</strain>
    </source>
</reference>
<dbReference type="GO" id="GO:0016491">
    <property type="term" value="F:oxidoreductase activity"/>
    <property type="evidence" value="ECO:0007669"/>
    <property type="project" value="InterPro"/>
</dbReference>
<sequence>MLRLANLIRRSRLADNIFTPAATLTLFHNSNSRLSNHLLERLFNHESRYLLDVRTNKLPLYETYRFIHEECVNMHPQNARSFERVFPALLASPEHLFCDRQVKHKSRKKQFVPDLELVQENNYLDKVSVRQALELSPFVVDWANKLVAVDDEGLDRIMQHYLSCGTQNSAKVHFPTDTDNICAPSTPGTEQSAPMMCAVHPHVAEFADLF</sequence>
<dbReference type="GO" id="GO:0005739">
    <property type="term" value="C:mitochondrion"/>
    <property type="evidence" value="ECO:0007669"/>
    <property type="project" value="InterPro"/>
</dbReference>
<keyword evidence="3" id="KW-1185">Reference proteome</keyword>
<dbReference type="EMBL" id="ML004498">
    <property type="protein sequence ID" value="RKP29254.1"/>
    <property type="molecule type" value="Genomic_DNA"/>
</dbReference>
<evidence type="ECO:0000313" key="1">
    <source>
        <dbReference type="EMBL" id="RKP28391.1"/>
    </source>
</evidence>
<proteinExistence type="predicted"/>
<dbReference type="EMBL" id="ML004900">
    <property type="protein sequence ID" value="RKP28391.1"/>
    <property type="molecule type" value="Genomic_DNA"/>
</dbReference>
<accession>A0A4P9Z8V2</accession>
<organism evidence="1 3">
    <name type="scientific">Metschnikowia bicuspidata</name>
    <dbReference type="NCBI Taxonomy" id="27322"/>
    <lineage>
        <taxon>Eukaryota</taxon>
        <taxon>Fungi</taxon>
        <taxon>Dikarya</taxon>
        <taxon>Ascomycota</taxon>
        <taxon>Saccharomycotina</taxon>
        <taxon>Pichiomycetes</taxon>
        <taxon>Metschnikowiaceae</taxon>
        <taxon>Metschnikowia</taxon>
    </lineage>
</organism>
<dbReference type="SUPFAM" id="SSF52833">
    <property type="entry name" value="Thioredoxin-like"/>
    <property type="match status" value="1"/>
</dbReference>